<evidence type="ECO:0000256" key="11">
    <source>
        <dbReference type="ARBA" id="ARBA00023170"/>
    </source>
</evidence>
<keyword evidence="6" id="KW-0732">Signal</keyword>
<feature type="compositionally biased region" description="Polar residues" evidence="13">
    <location>
        <begin position="523"/>
        <end position="533"/>
    </location>
</feature>
<proteinExistence type="inferred from homology"/>
<dbReference type="SUPFAM" id="SSF56112">
    <property type="entry name" value="Protein kinase-like (PK-like)"/>
    <property type="match status" value="2"/>
</dbReference>
<dbReference type="SMART" id="SM00220">
    <property type="entry name" value="S_TKc"/>
    <property type="match status" value="1"/>
</dbReference>
<keyword evidence="7" id="KW-0547">Nucleotide-binding</keyword>
<dbReference type="InterPro" id="IPR050528">
    <property type="entry name" value="L-type_Lectin-RKs"/>
</dbReference>
<evidence type="ECO:0000256" key="5">
    <source>
        <dbReference type="ARBA" id="ARBA00022692"/>
    </source>
</evidence>
<evidence type="ECO:0000256" key="12">
    <source>
        <dbReference type="ARBA" id="ARBA00023180"/>
    </source>
</evidence>
<reference evidence="14" key="1">
    <citation type="submission" date="2015-06" db="UniProtKB">
        <authorList>
            <consortium name="EnsemblPlants"/>
        </authorList>
    </citation>
    <scope>IDENTIFICATION</scope>
</reference>
<keyword evidence="12" id="KW-0325">Glycoprotein</keyword>
<evidence type="ECO:0000256" key="4">
    <source>
        <dbReference type="ARBA" id="ARBA00022475"/>
    </source>
</evidence>
<accession>M8CQD0</accession>
<evidence type="ECO:0000313" key="14">
    <source>
        <dbReference type="EnsemblPlants" id="EMT29747"/>
    </source>
</evidence>
<comment type="similarity">
    <text evidence="3">In the C-terminal section; belongs to the protein kinase superfamily. Ser/Thr protein kinase family.</text>
</comment>
<dbReference type="FunFam" id="1.10.510.10:FF:000240">
    <property type="entry name" value="Lectin-domain containing receptor kinase A4.3"/>
    <property type="match status" value="1"/>
</dbReference>
<evidence type="ECO:0000256" key="8">
    <source>
        <dbReference type="ARBA" id="ARBA00022840"/>
    </source>
</evidence>
<dbReference type="InterPro" id="IPR011009">
    <property type="entry name" value="Kinase-like_dom_sf"/>
</dbReference>
<evidence type="ECO:0000256" key="13">
    <source>
        <dbReference type="SAM" id="MobiDB-lite"/>
    </source>
</evidence>
<dbReference type="AlphaFoldDB" id="M8CQD0"/>
<keyword evidence="10" id="KW-0472">Membrane</keyword>
<protein>
    <submittedName>
        <fullName evidence="14">Lectin-domain containing receptor kinase A4.1</fullName>
    </submittedName>
</protein>
<feature type="compositionally biased region" description="Low complexity" evidence="13">
    <location>
        <begin position="303"/>
        <end position="317"/>
    </location>
</feature>
<evidence type="ECO:0000256" key="10">
    <source>
        <dbReference type="ARBA" id="ARBA00023136"/>
    </source>
</evidence>
<keyword evidence="5" id="KW-0812">Transmembrane</keyword>
<feature type="region of interest" description="Disordered" evidence="13">
    <location>
        <begin position="509"/>
        <end position="533"/>
    </location>
</feature>
<comment type="similarity">
    <text evidence="2">In the N-terminal section; belongs to the leguminous lectin family.</text>
</comment>
<dbReference type="GO" id="GO:0005524">
    <property type="term" value="F:ATP binding"/>
    <property type="evidence" value="ECO:0007669"/>
    <property type="project" value="UniProtKB-KW"/>
</dbReference>
<evidence type="ECO:0000256" key="1">
    <source>
        <dbReference type="ARBA" id="ARBA00004251"/>
    </source>
</evidence>
<organism evidence="14">
    <name type="scientific">Aegilops tauschii</name>
    <name type="common">Tausch's goatgrass</name>
    <name type="synonym">Aegilops squarrosa</name>
    <dbReference type="NCBI Taxonomy" id="37682"/>
    <lineage>
        <taxon>Eukaryota</taxon>
        <taxon>Viridiplantae</taxon>
        <taxon>Streptophyta</taxon>
        <taxon>Embryophyta</taxon>
        <taxon>Tracheophyta</taxon>
        <taxon>Spermatophyta</taxon>
        <taxon>Magnoliopsida</taxon>
        <taxon>Liliopsida</taxon>
        <taxon>Poales</taxon>
        <taxon>Poaceae</taxon>
        <taxon>BOP clade</taxon>
        <taxon>Pooideae</taxon>
        <taxon>Triticodae</taxon>
        <taxon>Triticeae</taxon>
        <taxon>Triticinae</taxon>
        <taxon>Aegilops</taxon>
    </lineage>
</organism>
<dbReference type="PROSITE" id="PS50011">
    <property type="entry name" value="PROTEIN_KINASE_DOM"/>
    <property type="match status" value="1"/>
</dbReference>
<dbReference type="GO" id="GO:0005886">
    <property type="term" value="C:plasma membrane"/>
    <property type="evidence" value="ECO:0007669"/>
    <property type="project" value="UniProtKB-SubCell"/>
</dbReference>
<dbReference type="GO" id="GO:0002229">
    <property type="term" value="P:defense response to oomycetes"/>
    <property type="evidence" value="ECO:0007669"/>
    <property type="project" value="UniProtKB-ARBA"/>
</dbReference>
<dbReference type="FunFam" id="1.10.510.10:FF:000522">
    <property type="entry name" value="L-type lectin-domain containing receptor kinase IX.1"/>
    <property type="match status" value="1"/>
</dbReference>
<evidence type="ECO:0000256" key="3">
    <source>
        <dbReference type="ARBA" id="ARBA00010217"/>
    </source>
</evidence>
<dbReference type="Gene3D" id="1.10.510.10">
    <property type="entry name" value="Transferase(Phosphotransferase) domain 1"/>
    <property type="match status" value="2"/>
</dbReference>
<evidence type="ECO:0000256" key="6">
    <source>
        <dbReference type="ARBA" id="ARBA00022729"/>
    </source>
</evidence>
<keyword evidence="4" id="KW-1003">Cell membrane</keyword>
<dbReference type="PROSITE" id="PS00108">
    <property type="entry name" value="PROTEIN_KINASE_ST"/>
    <property type="match status" value="1"/>
</dbReference>
<name>M8CQD0_AEGTA</name>
<dbReference type="Pfam" id="PF07714">
    <property type="entry name" value="PK_Tyr_Ser-Thr"/>
    <property type="match status" value="1"/>
</dbReference>
<dbReference type="PANTHER" id="PTHR27007">
    <property type="match status" value="1"/>
</dbReference>
<keyword evidence="11" id="KW-0675">Receptor</keyword>
<keyword evidence="9" id="KW-1133">Transmembrane helix</keyword>
<feature type="region of interest" description="Disordered" evidence="13">
    <location>
        <begin position="295"/>
        <end position="323"/>
    </location>
</feature>
<keyword evidence="8" id="KW-0067">ATP-binding</keyword>
<dbReference type="GO" id="GO:0004672">
    <property type="term" value="F:protein kinase activity"/>
    <property type="evidence" value="ECO:0007669"/>
    <property type="project" value="InterPro"/>
</dbReference>
<evidence type="ECO:0000256" key="7">
    <source>
        <dbReference type="ARBA" id="ARBA00022741"/>
    </source>
</evidence>
<comment type="subcellular location">
    <subcellularLocation>
        <location evidence="1">Cell membrane</location>
        <topology evidence="1">Single-pass type I membrane protein</topology>
    </subcellularLocation>
</comment>
<dbReference type="Gene3D" id="3.30.200.20">
    <property type="entry name" value="Phosphorylase Kinase, domain 1"/>
    <property type="match status" value="1"/>
</dbReference>
<dbReference type="InterPro" id="IPR001245">
    <property type="entry name" value="Ser-Thr/Tyr_kinase_cat_dom"/>
</dbReference>
<dbReference type="Pfam" id="PF00069">
    <property type="entry name" value="Pkinase"/>
    <property type="match status" value="1"/>
</dbReference>
<dbReference type="InterPro" id="IPR000719">
    <property type="entry name" value="Prot_kinase_dom"/>
</dbReference>
<sequence>MKVLLAESSTQGRKEFEAEVRIISRLKHRNLVQLLGWCDSSKGLLLVYELVTESSLDRHLYNKDKCLTWPQRYNIILGLGSALRYLHREWEQCIVHGDIKPSNIMLDSSLNTKLGDFGLARLVDHGTGLMQTTKAVLGTAGYIDPEFVNSRRPSTESDVYSFGVVLLEIVSGRPPVTETAGKTFSLLKWVWSMYSRDEILDAADPRLRGVQDDEWWMVRVLVVGLWCALPDRSERPSVAQAMNVLHSEEARLPELSPYMYMAARPDPASSARHGDFSIDDPGLGPGCGFVRSSSSNTGDTILSPGSSSTVSVRHSSPATSCSDSSLNTKLGDCGLARLIDHGAGSMHTTKAVLSTVGYIDPEFINTRRPSTESDVYSFSIVLLEIASGRRPVIETAERSFTLLSWVWGLYGRDTILVAADERLSGDEADERWMEQVLVVGLWCAQPDQSKRPSVAQTMHVLQSHEARLPVLPLHNVQSCTESCLVLPYARSFSVDSSGSSCVRYSSVSTSNTTASSESDLDRSATSFQGSSYS</sequence>
<dbReference type="EnsemblPlants" id="EMT29747">
    <property type="protein sequence ID" value="EMT29747"/>
    <property type="gene ID" value="F775_33236"/>
</dbReference>
<dbReference type="InterPro" id="IPR008271">
    <property type="entry name" value="Ser/Thr_kinase_AS"/>
</dbReference>
<evidence type="ECO:0000256" key="9">
    <source>
        <dbReference type="ARBA" id="ARBA00022989"/>
    </source>
</evidence>
<evidence type="ECO:0000256" key="2">
    <source>
        <dbReference type="ARBA" id="ARBA00008536"/>
    </source>
</evidence>